<dbReference type="Gene3D" id="1.20.120.530">
    <property type="entry name" value="GntR ligand-binding domain-like"/>
    <property type="match status" value="1"/>
</dbReference>
<comment type="caution">
    <text evidence="5">The sequence shown here is derived from an EMBL/GenBank/DDBJ whole genome shotgun (WGS) entry which is preliminary data.</text>
</comment>
<dbReference type="PANTHER" id="PTHR43537:SF50">
    <property type="entry name" value="TRANSCRIPTIONAL REGULATORY PROTEIN"/>
    <property type="match status" value="1"/>
</dbReference>
<feature type="domain" description="HTH gntR-type" evidence="4">
    <location>
        <begin position="1"/>
        <end position="66"/>
    </location>
</feature>
<dbReference type="Pfam" id="PF00392">
    <property type="entry name" value="GntR"/>
    <property type="match status" value="1"/>
</dbReference>
<dbReference type="InterPro" id="IPR008920">
    <property type="entry name" value="TF_FadR/GntR_C"/>
</dbReference>
<evidence type="ECO:0000313" key="5">
    <source>
        <dbReference type="EMBL" id="GGO47279.1"/>
    </source>
</evidence>
<dbReference type="SMART" id="SM00345">
    <property type="entry name" value="HTH_GNTR"/>
    <property type="match status" value="1"/>
</dbReference>
<evidence type="ECO:0000256" key="2">
    <source>
        <dbReference type="ARBA" id="ARBA00023125"/>
    </source>
</evidence>
<dbReference type="InterPro" id="IPR036388">
    <property type="entry name" value="WH-like_DNA-bd_sf"/>
</dbReference>
<gene>
    <name evidence="5" type="ORF">GCM10010977_24140</name>
</gene>
<dbReference type="Proteomes" id="UP000642509">
    <property type="component" value="Unassembled WGS sequence"/>
</dbReference>
<dbReference type="SUPFAM" id="SSF48008">
    <property type="entry name" value="GntR ligand-binding domain-like"/>
    <property type="match status" value="1"/>
</dbReference>
<dbReference type="SUPFAM" id="SSF46785">
    <property type="entry name" value="Winged helix' DNA-binding domain"/>
    <property type="match status" value="1"/>
</dbReference>
<dbReference type="EMBL" id="BMLQ01000007">
    <property type="protein sequence ID" value="GGO47279.1"/>
    <property type="molecule type" value="Genomic_DNA"/>
</dbReference>
<keyword evidence="2" id="KW-0238">DNA-binding</keyword>
<keyword evidence="1" id="KW-0805">Transcription regulation</keyword>
<dbReference type="PROSITE" id="PS50949">
    <property type="entry name" value="HTH_GNTR"/>
    <property type="match status" value="1"/>
</dbReference>
<evidence type="ECO:0000256" key="3">
    <source>
        <dbReference type="ARBA" id="ARBA00023163"/>
    </source>
</evidence>
<dbReference type="InterPro" id="IPR011711">
    <property type="entry name" value="GntR_C"/>
</dbReference>
<dbReference type="InterPro" id="IPR000524">
    <property type="entry name" value="Tscrpt_reg_HTH_GntR"/>
</dbReference>
<dbReference type="InterPro" id="IPR036390">
    <property type="entry name" value="WH_DNA-bd_sf"/>
</dbReference>
<dbReference type="Gene3D" id="1.10.10.10">
    <property type="entry name" value="Winged helix-like DNA-binding domain superfamily/Winged helix DNA-binding domain"/>
    <property type="match status" value="1"/>
</dbReference>
<proteinExistence type="predicted"/>
<keyword evidence="6" id="KW-1185">Reference proteome</keyword>
<dbReference type="Pfam" id="PF07729">
    <property type="entry name" value="FCD"/>
    <property type="match status" value="1"/>
</dbReference>
<organism evidence="5 6">
    <name type="scientific">Citricoccus zhacaiensis</name>
    <dbReference type="NCBI Taxonomy" id="489142"/>
    <lineage>
        <taxon>Bacteria</taxon>
        <taxon>Bacillati</taxon>
        <taxon>Actinomycetota</taxon>
        <taxon>Actinomycetes</taxon>
        <taxon>Micrococcales</taxon>
        <taxon>Micrococcaceae</taxon>
        <taxon>Citricoccus</taxon>
    </lineage>
</organism>
<keyword evidence="3" id="KW-0804">Transcription</keyword>
<evidence type="ECO:0000259" key="4">
    <source>
        <dbReference type="PROSITE" id="PS50949"/>
    </source>
</evidence>
<evidence type="ECO:0000313" key="6">
    <source>
        <dbReference type="Proteomes" id="UP000642509"/>
    </source>
</evidence>
<protein>
    <submittedName>
        <fullName evidence="5">Transcriptional regulator</fullName>
    </submittedName>
</protein>
<name>A0ABQ2M520_9MICC</name>
<dbReference type="PRINTS" id="PR00035">
    <property type="entry name" value="HTHGNTR"/>
</dbReference>
<reference evidence="6" key="1">
    <citation type="journal article" date="2019" name="Int. J. Syst. Evol. Microbiol.">
        <title>The Global Catalogue of Microorganisms (GCM) 10K type strain sequencing project: providing services to taxonomists for standard genome sequencing and annotation.</title>
        <authorList>
            <consortium name="The Broad Institute Genomics Platform"/>
            <consortium name="The Broad Institute Genome Sequencing Center for Infectious Disease"/>
            <person name="Wu L."/>
            <person name="Ma J."/>
        </authorList>
    </citation>
    <scope>NUCLEOTIDE SEQUENCE [LARGE SCALE GENOMIC DNA]</scope>
    <source>
        <strain evidence="6">CGMCC 1.7064</strain>
    </source>
</reference>
<dbReference type="PANTHER" id="PTHR43537">
    <property type="entry name" value="TRANSCRIPTIONAL REGULATOR, GNTR FAMILY"/>
    <property type="match status" value="1"/>
</dbReference>
<dbReference type="SMART" id="SM00895">
    <property type="entry name" value="FCD"/>
    <property type="match status" value="1"/>
</dbReference>
<evidence type="ECO:0000256" key="1">
    <source>
        <dbReference type="ARBA" id="ARBA00023015"/>
    </source>
</evidence>
<sequence>MAYGIVASLRASITDGAFELGEPLSEDALAEVFSVSRTPVREALKALQNEGIVEIVPKSGTFVFDPSPEQVLELCGFRFRLESWAMEDALRTAAPHTGAALVDVMAEMESAISREDRAAYNRLDARFHAVAFEVGGNRYLAEAYGAISTQVSALRAHLSTWKSDAVAVSMREHAQIVDLVRAADAPGVARVLTQHIDQAGQTYVRALADREKQRNLSKRTRLREKLGGYLTSTA</sequence>
<dbReference type="CDD" id="cd07377">
    <property type="entry name" value="WHTH_GntR"/>
    <property type="match status" value="1"/>
</dbReference>
<accession>A0ABQ2M520</accession>